<dbReference type="PANTHER" id="PTHR47837:SF2">
    <property type="entry name" value="GTP PYROPHOSPHOKINASE YWAC"/>
    <property type="match status" value="1"/>
</dbReference>
<dbReference type="PANTHER" id="PTHR47837">
    <property type="entry name" value="GTP PYROPHOSPHOKINASE YJBM"/>
    <property type="match status" value="1"/>
</dbReference>
<dbReference type="InterPro" id="IPR043519">
    <property type="entry name" value="NT_sf"/>
</dbReference>
<sequence>MLAYRFGLDEVMTKLTILRDEFKYARSYNPIEHVSSRLKSPDSILQKAHRKGIPLTLEDIKAQMFDIAGVRVTCAFQSDIHRIRDLLVGQQDLTLLAERDYITQPKPNGYKSLHLIVQVPVFMSDRVEPVTVEIQIRTIAMDFWASLEHKIYYKYGKEIPASLLAELKDAADVADALDVKMEHLHNAVLAIKGSTGADASADMQGLIPSQDLLEAFLRSRGPEQAPDVDGPDAG</sequence>
<evidence type="ECO:0000313" key="2">
    <source>
        <dbReference type="EMBL" id="UUI77045.1"/>
    </source>
</evidence>
<keyword evidence="3" id="KW-1185">Reference proteome</keyword>
<dbReference type="Gene3D" id="3.30.460.10">
    <property type="entry name" value="Beta Polymerase, domain 2"/>
    <property type="match status" value="1"/>
</dbReference>
<proteinExistence type="predicted"/>
<protein>
    <submittedName>
        <fullName evidence="2">GTP pyrophosphokinase family protein</fullName>
    </submittedName>
</protein>
<dbReference type="SUPFAM" id="SSF81301">
    <property type="entry name" value="Nucleotidyltransferase"/>
    <property type="match status" value="1"/>
</dbReference>
<dbReference type="Gene3D" id="1.10.287.860">
    <property type="entry name" value="Nucleotidyltransferase"/>
    <property type="match status" value="1"/>
</dbReference>
<organism evidence="2 3">
    <name type="scientific">Cellulomonas chengniuliangii</name>
    <dbReference type="NCBI Taxonomy" id="2968084"/>
    <lineage>
        <taxon>Bacteria</taxon>
        <taxon>Bacillati</taxon>
        <taxon>Actinomycetota</taxon>
        <taxon>Actinomycetes</taxon>
        <taxon>Micrococcales</taxon>
        <taxon>Cellulomonadaceae</taxon>
        <taxon>Cellulomonas</taxon>
    </lineage>
</organism>
<reference evidence="2 3" key="1">
    <citation type="submission" date="2022-07" db="EMBL/GenBank/DDBJ databases">
        <title>Novel species in genus cellulomonas.</title>
        <authorList>
            <person name="Ye L."/>
        </authorList>
    </citation>
    <scope>NUCLEOTIDE SEQUENCE [LARGE SCALE GENOMIC DNA]</scope>
    <source>
        <strain evidence="3">zg-Y338</strain>
    </source>
</reference>
<dbReference type="CDD" id="cd05399">
    <property type="entry name" value="NT_Rel-Spo_like"/>
    <property type="match status" value="1"/>
</dbReference>
<name>A0ABY5L2L5_9CELL</name>
<dbReference type="SMART" id="SM00954">
    <property type="entry name" value="RelA_SpoT"/>
    <property type="match status" value="1"/>
</dbReference>
<dbReference type="Proteomes" id="UP001316189">
    <property type="component" value="Chromosome"/>
</dbReference>
<evidence type="ECO:0000313" key="3">
    <source>
        <dbReference type="Proteomes" id="UP001316189"/>
    </source>
</evidence>
<accession>A0ABY5L2L5</accession>
<dbReference type="EMBL" id="CP101988">
    <property type="protein sequence ID" value="UUI77045.1"/>
    <property type="molecule type" value="Genomic_DNA"/>
</dbReference>
<gene>
    <name evidence="2" type="ORF">NP064_15105</name>
</gene>
<dbReference type="Pfam" id="PF04607">
    <property type="entry name" value="RelA_SpoT"/>
    <property type="match status" value="1"/>
</dbReference>
<dbReference type="RefSeq" id="WP_227570149.1">
    <property type="nucleotide sequence ID" value="NZ_CP101988.1"/>
</dbReference>
<dbReference type="InterPro" id="IPR007685">
    <property type="entry name" value="RelA_SpoT"/>
</dbReference>
<evidence type="ECO:0000259" key="1">
    <source>
        <dbReference type="SMART" id="SM00954"/>
    </source>
</evidence>
<feature type="domain" description="RelA/SpoT" evidence="1">
    <location>
        <begin position="36"/>
        <end position="159"/>
    </location>
</feature>
<dbReference type="InterPro" id="IPR052366">
    <property type="entry name" value="GTP_Pyrophosphokinase"/>
</dbReference>